<evidence type="ECO:0000256" key="1">
    <source>
        <dbReference type="SAM" id="MobiDB-lite"/>
    </source>
</evidence>
<protein>
    <submittedName>
        <fullName evidence="2">Uncharacterized protein</fullName>
    </submittedName>
</protein>
<feature type="compositionally biased region" description="Low complexity" evidence="1">
    <location>
        <begin position="10"/>
        <end position="45"/>
    </location>
</feature>
<dbReference type="Proteomes" id="UP000674234">
    <property type="component" value="Unassembled WGS sequence"/>
</dbReference>
<feature type="region of interest" description="Disordered" evidence="1">
    <location>
        <begin position="10"/>
        <end position="64"/>
    </location>
</feature>
<name>A0A940WMD0_9ACTN</name>
<evidence type="ECO:0000313" key="3">
    <source>
        <dbReference type="Proteomes" id="UP000674234"/>
    </source>
</evidence>
<proteinExistence type="predicted"/>
<gene>
    <name evidence="2" type="ORF">JOL79_17685</name>
</gene>
<comment type="caution">
    <text evidence="2">The sequence shown here is derived from an EMBL/GenBank/DDBJ whole genome shotgun (WGS) entry which is preliminary data.</text>
</comment>
<evidence type="ECO:0000313" key="2">
    <source>
        <dbReference type="EMBL" id="MBP2705648.1"/>
    </source>
</evidence>
<keyword evidence="3" id="KW-1185">Reference proteome</keyword>
<accession>A0A940WMD0</accession>
<reference evidence="2" key="1">
    <citation type="submission" date="2021-02" db="EMBL/GenBank/DDBJ databases">
        <title>Draft genome sequence of Microbispora sp. RL4-1S isolated from rice leaves in Thailand.</title>
        <authorList>
            <person name="Muangham S."/>
            <person name="Duangmal K."/>
        </authorList>
    </citation>
    <scope>NUCLEOTIDE SEQUENCE</scope>
    <source>
        <strain evidence="2">RL4-1S</strain>
    </source>
</reference>
<dbReference type="RefSeq" id="WP_210156941.1">
    <property type="nucleotide sequence ID" value="NZ_JAFCNB010000009.1"/>
</dbReference>
<feature type="compositionally biased region" description="Basic and acidic residues" evidence="1">
    <location>
        <begin position="47"/>
        <end position="59"/>
    </location>
</feature>
<organism evidence="2 3">
    <name type="scientific">Microbispora oryzae</name>
    <dbReference type="NCBI Taxonomy" id="2806554"/>
    <lineage>
        <taxon>Bacteria</taxon>
        <taxon>Bacillati</taxon>
        <taxon>Actinomycetota</taxon>
        <taxon>Actinomycetes</taxon>
        <taxon>Streptosporangiales</taxon>
        <taxon>Streptosporangiaceae</taxon>
        <taxon>Microbispora</taxon>
    </lineage>
</organism>
<sequence>MAFAGAAVAVAGPLSHRGSAPSPAAAEAPRPAPAGELNVASAGKGVKAGEAEKKTDAKKAAGPSKFTDEEAAAYFSSRWRDHAAKRVRDIRTTGHYLRIYTNLPDDADNSKDAITLCRRGLEYLTERGEANPVVFVQAKFGENGNPVLANVLGPDDSDCRVTYPKPK</sequence>
<dbReference type="EMBL" id="JAFCNB010000009">
    <property type="protein sequence ID" value="MBP2705648.1"/>
    <property type="molecule type" value="Genomic_DNA"/>
</dbReference>
<dbReference type="AlphaFoldDB" id="A0A940WMD0"/>